<evidence type="ECO:0000256" key="6">
    <source>
        <dbReference type="SAM" id="Phobius"/>
    </source>
</evidence>
<dbReference type="EMBL" id="JACGCI010000001">
    <property type="protein sequence ID" value="KAF6766532.1"/>
    <property type="molecule type" value="Genomic_DNA"/>
</dbReference>
<keyword evidence="2" id="KW-0813">Transport</keyword>
<dbReference type="FunFam" id="1.20.1250.20:FF:000013">
    <property type="entry name" value="MFS general substrate transporter"/>
    <property type="match status" value="1"/>
</dbReference>
<dbReference type="Pfam" id="PF07690">
    <property type="entry name" value="MFS_1"/>
    <property type="match status" value="1"/>
</dbReference>
<dbReference type="FunFam" id="1.20.1250.20:FF:000034">
    <property type="entry name" value="MFS general substrate transporter"/>
    <property type="match status" value="1"/>
</dbReference>
<comment type="caution">
    <text evidence="8">The sequence shown here is derived from an EMBL/GenBank/DDBJ whole genome shotgun (WGS) entry which is preliminary data.</text>
</comment>
<evidence type="ECO:0000313" key="8">
    <source>
        <dbReference type="EMBL" id="KAF6766532.1"/>
    </source>
</evidence>
<reference evidence="8 9" key="1">
    <citation type="submission" date="2020-07" db="EMBL/GenBank/DDBJ databases">
        <title>Comparative genomics of pyrophilous fungi reveals a link between fire events and developmental genes.</title>
        <authorList>
            <consortium name="DOE Joint Genome Institute"/>
            <person name="Steindorff A.S."/>
            <person name="Carver A."/>
            <person name="Calhoun S."/>
            <person name="Stillman K."/>
            <person name="Liu H."/>
            <person name="Lipzen A."/>
            <person name="Pangilinan J."/>
            <person name="Labutti K."/>
            <person name="Bruns T.D."/>
            <person name="Grigoriev I.V."/>
        </authorList>
    </citation>
    <scope>NUCLEOTIDE SEQUENCE [LARGE SCALE GENOMIC DNA]</scope>
    <source>
        <strain evidence="8 9">CBS 144469</strain>
    </source>
</reference>
<sequence>MDDGQSTAQGSTADDSILTHSAAVYRSEIDVSIVDEKKLMWKVDLHVIPWLTILYLFSFLDRGSIGNAKLYNMDADLGLSDKQYLICLSMFFFPYALFEPASNVLMRRLKPSVWLSSMMFLWGITLHGIVKNYHGLLALRLLLGLTEAGLYPGVVYYISSWYKRSETGFRVAVFFSSATVAGAFSGLLAAGIAKMDRVGGRPGWAWIFILEGLATVLLSIASFWMVQDFPDNAKFLTEIERVYVIRRLQADSKYSASGEAFKRSYIWQSLKDWKTYVAMGLYMGFDGPLYAFSLFLPTIINQVGFSSRFGATRANLLSVPVYVWGCIMTCIIGYIGDRTGRRFHINVILFSVGLVAYIILLTSKAAALSYFAVYLAISAIYPIIPNSVAWVANNVEGTYKRSVTLGMAIGFGNINGAVTANIYRAEDRPWFRLGHGIVLMYIGIGLLSTIIFAAFLARENRLRDRRERDEVIDGVVNKYSHVRNGRYASVEDARLHKGDEWSGFRYTM</sequence>
<evidence type="ECO:0000259" key="7">
    <source>
        <dbReference type="PROSITE" id="PS50850"/>
    </source>
</evidence>
<dbReference type="GO" id="GO:0016020">
    <property type="term" value="C:membrane"/>
    <property type="evidence" value="ECO:0007669"/>
    <property type="project" value="UniProtKB-SubCell"/>
</dbReference>
<dbReference type="SUPFAM" id="SSF103473">
    <property type="entry name" value="MFS general substrate transporter"/>
    <property type="match status" value="1"/>
</dbReference>
<keyword evidence="4 6" id="KW-1133">Transmembrane helix</keyword>
<keyword evidence="5 6" id="KW-0472">Membrane</keyword>
<feature type="transmembrane region" description="Helical" evidence="6">
    <location>
        <begin position="343"/>
        <end position="361"/>
    </location>
</feature>
<dbReference type="InterPro" id="IPR020846">
    <property type="entry name" value="MFS_dom"/>
</dbReference>
<feature type="transmembrane region" description="Helical" evidence="6">
    <location>
        <begin position="403"/>
        <end position="423"/>
    </location>
</feature>
<evidence type="ECO:0000256" key="3">
    <source>
        <dbReference type="ARBA" id="ARBA00022692"/>
    </source>
</evidence>
<dbReference type="PROSITE" id="PS50850">
    <property type="entry name" value="MFS"/>
    <property type="match status" value="1"/>
</dbReference>
<dbReference type="Gene3D" id="1.20.1250.20">
    <property type="entry name" value="MFS general substrate transporter like domains"/>
    <property type="match status" value="2"/>
</dbReference>
<feature type="transmembrane region" description="Helical" evidence="6">
    <location>
        <begin position="367"/>
        <end position="391"/>
    </location>
</feature>
<gene>
    <name evidence="8" type="ORF">DFP72DRAFT_985546</name>
</gene>
<evidence type="ECO:0000256" key="2">
    <source>
        <dbReference type="ARBA" id="ARBA00022448"/>
    </source>
</evidence>
<dbReference type="Proteomes" id="UP000521943">
    <property type="component" value="Unassembled WGS sequence"/>
</dbReference>
<name>A0A8H6MHY3_9AGAR</name>
<feature type="transmembrane region" description="Helical" evidence="6">
    <location>
        <begin position="171"/>
        <end position="192"/>
    </location>
</feature>
<proteinExistence type="predicted"/>
<evidence type="ECO:0000256" key="4">
    <source>
        <dbReference type="ARBA" id="ARBA00022989"/>
    </source>
</evidence>
<feature type="transmembrane region" description="Helical" evidence="6">
    <location>
        <begin position="136"/>
        <end position="159"/>
    </location>
</feature>
<feature type="transmembrane region" description="Helical" evidence="6">
    <location>
        <begin position="43"/>
        <end position="60"/>
    </location>
</feature>
<dbReference type="PANTHER" id="PTHR43791">
    <property type="entry name" value="PERMEASE-RELATED"/>
    <property type="match status" value="1"/>
</dbReference>
<dbReference type="PANTHER" id="PTHR43791:SF19">
    <property type="entry name" value="TRANSPORTER, PUTATIVE (AFU_ORTHOLOGUE AFUA_1G01812)-RELATED"/>
    <property type="match status" value="1"/>
</dbReference>
<feature type="transmembrane region" description="Helical" evidence="6">
    <location>
        <begin position="113"/>
        <end position="130"/>
    </location>
</feature>
<feature type="transmembrane region" description="Helical" evidence="6">
    <location>
        <begin position="316"/>
        <end position="336"/>
    </location>
</feature>
<keyword evidence="3 6" id="KW-0812">Transmembrane</keyword>
<feature type="transmembrane region" description="Helical" evidence="6">
    <location>
        <begin position="435"/>
        <end position="457"/>
    </location>
</feature>
<feature type="transmembrane region" description="Helical" evidence="6">
    <location>
        <begin position="204"/>
        <end position="226"/>
    </location>
</feature>
<dbReference type="GO" id="GO:0022857">
    <property type="term" value="F:transmembrane transporter activity"/>
    <property type="evidence" value="ECO:0007669"/>
    <property type="project" value="InterPro"/>
</dbReference>
<evidence type="ECO:0000256" key="5">
    <source>
        <dbReference type="ARBA" id="ARBA00023136"/>
    </source>
</evidence>
<comment type="subcellular location">
    <subcellularLocation>
        <location evidence="1">Membrane</location>
        <topology evidence="1">Multi-pass membrane protein</topology>
    </subcellularLocation>
</comment>
<protein>
    <submittedName>
        <fullName evidence="8">Major facilitator superfamily domain-containing protein</fullName>
    </submittedName>
</protein>
<feature type="domain" description="Major facilitator superfamily (MFS) profile" evidence="7">
    <location>
        <begin position="47"/>
        <end position="461"/>
    </location>
</feature>
<accession>A0A8H6MHY3</accession>
<keyword evidence="9" id="KW-1185">Reference proteome</keyword>
<feature type="transmembrane region" description="Helical" evidence="6">
    <location>
        <begin position="276"/>
        <end position="296"/>
    </location>
</feature>
<dbReference type="OrthoDB" id="2962993at2759"/>
<dbReference type="InterPro" id="IPR011701">
    <property type="entry name" value="MFS"/>
</dbReference>
<feature type="transmembrane region" description="Helical" evidence="6">
    <location>
        <begin position="83"/>
        <end position="101"/>
    </location>
</feature>
<dbReference type="AlphaFoldDB" id="A0A8H6MHY3"/>
<evidence type="ECO:0000313" key="9">
    <source>
        <dbReference type="Proteomes" id="UP000521943"/>
    </source>
</evidence>
<evidence type="ECO:0000256" key="1">
    <source>
        <dbReference type="ARBA" id="ARBA00004141"/>
    </source>
</evidence>
<organism evidence="8 9">
    <name type="scientific">Ephemerocybe angulata</name>
    <dbReference type="NCBI Taxonomy" id="980116"/>
    <lineage>
        <taxon>Eukaryota</taxon>
        <taxon>Fungi</taxon>
        <taxon>Dikarya</taxon>
        <taxon>Basidiomycota</taxon>
        <taxon>Agaricomycotina</taxon>
        <taxon>Agaricomycetes</taxon>
        <taxon>Agaricomycetidae</taxon>
        <taxon>Agaricales</taxon>
        <taxon>Agaricineae</taxon>
        <taxon>Psathyrellaceae</taxon>
        <taxon>Ephemerocybe</taxon>
    </lineage>
</organism>
<dbReference type="InterPro" id="IPR036259">
    <property type="entry name" value="MFS_trans_sf"/>
</dbReference>